<dbReference type="InterPro" id="IPR007436">
    <property type="entry name" value="DUF485"/>
</dbReference>
<name>A0ABW6J0G7_STRWE</name>
<feature type="region of interest" description="Disordered" evidence="1">
    <location>
        <begin position="12"/>
        <end position="31"/>
    </location>
</feature>
<evidence type="ECO:0000256" key="1">
    <source>
        <dbReference type="SAM" id="MobiDB-lite"/>
    </source>
</evidence>
<dbReference type="EMBL" id="JBHTRV010000024">
    <property type="protein sequence ID" value="MFE5983413.1"/>
    <property type="molecule type" value="Genomic_DNA"/>
</dbReference>
<sequence length="131" mass="14403">MPPSSPTFIYRRSSVHSGSNPPRPGDARTSYKGFRQAVHAAQRRFLAVNASAVMAAIALFPVTGVLQARVAGHLTFGVLWGFLQCLLLVASAWWYEMRSTRVCDPLEQSLSLTGPPTTTPDHLHEADRQGW</sequence>
<feature type="transmembrane region" description="Helical" evidence="2">
    <location>
        <begin position="45"/>
        <end position="68"/>
    </location>
</feature>
<keyword evidence="2" id="KW-1133">Transmembrane helix</keyword>
<evidence type="ECO:0000313" key="3">
    <source>
        <dbReference type="EMBL" id="MFE5983413.1"/>
    </source>
</evidence>
<keyword evidence="2" id="KW-0472">Membrane</keyword>
<reference evidence="3 4" key="1">
    <citation type="submission" date="2024-09" db="EMBL/GenBank/DDBJ databases">
        <title>The Natural Products Discovery Center: Release of the First 8490 Sequenced Strains for Exploring Actinobacteria Biosynthetic Diversity.</title>
        <authorList>
            <person name="Kalkreuter E."/>
            <person name="Kautsar S.A."/>
            <person name="Yang D."/>
            <person name="Bader C.D."/>
            <person name="Teijaro C.N."/>
            <person name="Fluegel L."/>
            <person name="Davis C.M."/>
            <person name="Simpson J.R."/>
            <person name="Lauterbach L."/>
            <person name="Steele A.D."/>
            <person name="Gui C."/>
            <person name="Meng S."/>
            <person name="Li G."/>
            <person name="Viehrig K."/>
            <person name="Ye F."/>
            <person name="Su P."/>
            <person name="Kiefer A.F."/>
            <person name="Nichols A."/>
            <person name="Cepeda A.J."/>
            <person name="Yan W."/>
            <person name="Fan B."/>
            <person name="Jiang Y."/>
            <person name="Adhikari A."/>
            <person name="Zheng C.-J."/>
            <person name="Schuster L."/>
            <person name="Cowan T.M."/>
            <person name="Smanski M.J."/>
            <person name="Chevrette M.G."/>
            <person name="De Carvalho L.P.S."/>
            <person name="Shen B."/>
        </authorList>
    </citation>
    <scope>NUCLEOTIDE SEQUENCE [LARGE SCALE GENOMIC DNA]</scope>
    <source>
        <strain evidence="3 4">NPDC056472</strain>
    </source>
</reference>
<accession>A0ABW6J0G7</accession>
<proteinExistence type="predicted"/>
<dbReference type="RefSeq" id="WP_386258022.1">
    <property type="nucleotide sequence ID" value="NZ_JBHTRV010000024.1"/>
</dbReference>
<evidence type="ECO:0000256" key="2">
    <source>
        <dbReference type="SAM" id="Phobius"/>
    </source>
</evidence>
<organism evidence="3 4">
    <name type="scientific">Streptomyces wedmorensis</name>
    <dbReference type="NCBI Taxonomy" id="43759"/>
    <lineage>
        <taxon>Bacteria</taxon>
        <taxon>Bacillati</taxon>
        <taxon>Actinomycetota</taxon>
        <taxon>Actinomycetes</taxon>
        <taxon>Kitasatosporales</taxon>
        <taxon>Streptomycetaceae</taxon>
        <taxon>Streptomyces</taxon>
    </lineage>
</organism>
<evidence type="ECO:0000313" key="4">
    <source>
        <dbReference type="Proteomes" id="UP001600424"/>
    </source>
</evidence>
<feature type="compositionally biased region" description="Basic and acidic residues" evidence="1">
    <location>
        <begin position="121"/>
        <end position="131"/>
    </location>
</feature>
<dbReference type="Proteomes" id="UP001600424">
    <property type="component" value="Unassembled WGS sequence"/>
</dbReference>
<comment type="caution">
    <text evidence="3">The sequence shown here is derived from an EMBL/GenBank/DDBJ whole genome shotgun (WGS) entry which is preliminary data.</text>
</comment>
<keyword evidence="2" id="KW-0812">Transmembrane</keyword>
<feature type="transmembrane region" description="Helical" evidence="2">
    <location>
        <begin position="74"/>
        <end position="95"/>
    </location>
</feature>
<feature type="region of interest" description="Disordered" evidence="1">
    <location>
        <begin position="111"/>
        <end position="131"/>
    </location>
</feature>
<gene>
    <name evidence="3" type="ORF">ACFQ63_27330</name>
</gene>
<dbReference type="Pfam" id="PF04341">
    <property type="entry name" value="DUF485"/>
    <property type="match status" value="1"/>
</dbReference>
<keyword evidence="4" id="KW-1185">Reference proteome</keyword>
<protein>
    <submittedName>
        <fullName evidence="3">DUF485 domain-containing protein</fullName>
    </submittedName>
</protein>